<comment type="caution">
    <text evidence="7">The sequence shown here is derived from an EMBL/GenBank/DDBJ whole genome shotgun (WGS) entry which is preliminary data.</text>
</comment>
<feature type="compositionally biased region" description="Acidic residues" evidence="5">
    <location>
        <begin position="161"/>
        <end position="173"/>
    </location>
</feature>
<dbReference type="InterPro" id="IPR003029">
    <property type="entry name" value="S1_domain"/>
</dbReference>
<feature type="compositionally biased region" description="Acidic residues" evidence="5">
    <location>
        <begin position="110"/>
        <end position="119"/>
    </location>
</feature>
<dbReference type="PANTHER" id="PTHR10145">
    <property type="entry name" value="TRANSCRIPTION ELONGATION FACTOR SPT6"/>
    <property type="match status" value="1"/>
</dbReference>
<dbReference type="PANTHER" id="PTHR10145:SF6">
    <property type="entry name" value="TRANSCRIPTION ELONGATION FACTOR SPT6"/>
    <property type="match status" value="1"/>
</dbReference>
<dbReference type="CDD" id="cd09928">
    <property type="entry name" value="SH2_Cterm_SPT6_like"/>
    <property type="match status" value="1"/>
</dbReference>
<reference evidence="7" key="1">
    <citation type="journal article" date="2019" name="Plant J.">
        <title>Chlorella vulgaris genome assembly and annotation reveals the molecular basis for metabolic acclimation to high light conditions.</title>
        <authorList>
            <person name="Cecchin M."/>
            <person name="Marcolungo L."/>
            <person name="Rossato M."/>
            <person name="Girolomoni L."/>
            <person name="Cosentino E."/>
            <person name="Cuine S."/>
            <person name="Li-Beisson Y."/>
            <person name="Delledonne M."/>
            <person name="Ballottari M."/>
        </authorList>
    </citation>
    <scope>NUCLEOTIDE SEQUENCE</scope>
    <source>
        <strain evidence="7">211/11P</strain>
    </source>
</reference>
<dbReference type="InterPro" id="IPR035019">
    <property type="entry name" value="Spt6_SH2_N"/>
</dbReference>
<dbReference type="SUPFAM" id="SSF158832">
    <property type="entry name" value="Tex N-terminal region-like"/>
    <property type="match status" value="1"/>
</dbReference>
<feature type="region of interest" description="Disordered" evidence="5">
    <location>
        <begin position="797"/>
        <end position="829"/>
    </location>
</feature>
<dbReference type="SUPFAM" id="SSF47781">
    <property type="entry name" value="RuvA domain 2-like"/>
    <property type="match status" value="1"/>
</dbReference>
<name>A0A9D4YTE8_CHLVU</name>
<reference evidence="7" key="2">
    <citation type="submission" date="2020-11" db="EMBL/GenBank/DDBJ databases">
        <authorList>
            <person name="Cecchin M."/>
            <person name="Marcolungo L."/>
            <person name="Rossato M."/>
            <person name="Girolomoni L."/>
            <person name="Cosentino E."/>
            <person name="Cuine S."/>
            <person name="Li-Beisson Y."/>
            <person name="Delledonne M."/>
            <person name="Ballottari M."/>
        </authorList>
    </citation>
    <scope>NUCLEOTIDE SEQUENCE</scope>
    <source>
        <strain evidence="7">211/11P</strain>
        <tissue evidence="7">Whole cell</tissue>
    </source>
</reference>
<dbReference type="GO" id="GO:0140673">
    <property type="term" value="P:transcription elongation-coupled chromatin remodeling"/>
    <property type="evidence" value="ECO:0007669"/>
    <property type="project" value="InterPro"/>
</dbReference>
<feature type="region of interest" description="Disordered" evidence="5">
    <location>
        <begin position="1663"/>
        <end position="1785"/>
    </location>
</feature>
<evidence type="ECO:0000256" key="1">
    <source>
        <dbReference type="ARBA" id="ARBA00004123"/>
    </source>
</evidence>
<gene>
    <name evidence="7" type="ORF">D9Q98_008441</name>
</gene>
<feature type="compositionally biased region" description="Basic and acidic residues" evidence="5">
    <location>
        <begin position="8"/>
        <end position="19"/>
    </location>
</feature>
<feature type="compositionally biased region" description="Low complexity" evidence="5">
    <location>
        <begin position="176"/>
        <end position="185"/>
    </location>
</feature>
<feature type="compositionally biased region" description="Acidic residues" evidence="5">
    <location>
        <begin position="213"/>
        <end position="233"/>
    </location>
</feature>
<dbReference type="SUPFAM" id="SSF50249">
    <property type="entry name" value="Nucleic acid-binding proteins"/>
    <property type="match status" value="1"/>
</dbReference>
<feature type="compositionally biased region" description="Low complexity" evidence="5">
    <location>
        <begin position="144"/>
        <end position="160"/>
    </location>
</feature>
<evidence type="ECO:0000256" key="3">
    <source>
        <dbReference type="ARBA" id="ARBA00023163"/>
    </source>
</evidence>
<dbReference type="Proteomes" id="UP001055712">
    <property type="component" value="Unassembled WGS sequence"/>
</dbReference>
<dbReference type="GO" id="GO:0034728">
    <property type="term" value="P:nucleosome organization"/>
    <property type="evidence" value="ECO:0007669"/>
    <property type="project" value="TreeGrafter"/>
</dbReference>
<dbReference type="Gene3D" id="2.40.50.140">
    <property type="entry name" value="Nucleic acid-binding proteins"/>
    <property type="match status" value="1"/>
</dbReference>
<dbReference type="InterPro" id="IPR028231">
    <property type="entry name" value="Spt6_YqgF"/>
</dbReference>
<feature type="compositionally biased region" description="Acidic residues" evidence="5">
    <location>
        <begin position="295"/>
        <end position="314"/>
    </location>
</feature>
<dbReference type="GO" id="GO:0031491">
    <property type="term" value="F:nucleosome binding"/>
    <property type="evidence" value="ECO:0007669"/>
    <property type="project" value="TreeGrafter"/>
</dbReference>
<dbReference type="Pfam" id="PF14635">
    <property type="entry name" value="HHH_7"/>
    <property type="match status" value="1"/>
</dbReference>
<dbReference type="Gene3D" id="1.10.10.2740">
    <property type="entry name" value="Spt6, Death-like domain"/>
    <property type="match status" value="1"/>
</dbReference>
<feature type="compositionally biased region" description="Basic residues" evidence="5">
    <location>
        <begin position="125"/>
        <end position="138"/>
    </location>
</feature>
<dbReference type="GO" id="GO:0008023">
    <property type="term" value="C:transcription elongation factor complex"/>
    <property type="evidence" value="ECO:0007669"/>
    <property type="project" value="TreeGrafter"/>
</dbReference>
<organism evidence="7 8">
    <name type="scientific">Chlorella vulgaris</name>
    <name type="common">Green alga</name>
    <dbReference type="NCBI Taxonomy" id="3077"/>
    <lineage>
        <taxon>Eukaryota</taxon>
        <taxon>Viridiplantae</taxon>
        <taxon>Chlorophyta</taxon>
        <taxon>core chlorophytes</taxon>
        <taxon>Trebouxiophyceae</taxon>
        <taxon>Chlorellales</taxon>
        <taxon>Chlorellaceae</taxon>
        <taxon>Chlorella clade</taxon>
        <taxon>Chlorella</taxon>
    </lineage>
</organism>
<dbReference type="Pfam" id="PF14639">
    <property type="entry name" value="YqgF"/>
    <property type="match status" value="1"/>
</dbReference>
<dbReference type="InterPro" id="IPR035018">
    <property type="entry name" value="Spt6_SH2_C"/>
</dbReference>
<dbReference type="InterPro" id="IPR035420">
    <property type="entry name" value="Spt6_SH2"/>
</dbReference>
<feature type="compositionally biased region" description="Gly residues" evidence="5">
    <location>
        <begin position="1736"/>
        <end position="1746"/>
    </location>
</feature>
<accession>A0A9D4YTE8</accession>
<dbReference type="InterPro" id="IPR010994">
    <property type="entry name" value="RuvA_2-like"/>
</dbReference>
<feature type="compositionally biased region" description="Low complexity" evidence="5">
    <location>
        <begin position="1702"/>
        <end position="1715"/>
    </location>
</feature>
<keyword evidence="4" id="KW-0539">Nucleus</keyword>
<dbReference type="SMART" id="SM00316">
    <property type="entry name" value="S1"/>
    <property type="match status" value="1"/>
</dbReference>
<dbReference type="PROSITE" id="PS50126">
    <property type="entry name" value="S1"/>
    <property type="match status" value="1"/>
</dbReference>
<dbReference type="Gene3D" id="1.10.10.650">
    <property type="entry name" value="RuvA domain 2-like"/>
    <property type="match status" value="1"/>
</dbReference>
<dbReference type="SUPFAM" id="SSF53098">
    <property type="entry name" value="Ribonuclease H-like"/>
    <property type="match status" value="1"/>
</dbReference>
<dbReference type="InterPro" id="IPR023319">
    <property type="entry name" value="Tex-like_HTH_dom_sf"/>
</dbReference>
<feature type="region of interest" description="Disordered" evidence="5">
    <location>
        <begin position="609"/>
        <end position="643"/>
    </location>
</feature>
<feature type="compositionally biased region" description="Acidic residues" evidence="5">
    <location>
        <begin position="25"/>
        <end position="79"/>
    </location>
</feature>
<dbReference type="Pfam" id="PF14633">
    <property type="entry name" value="SH2_2"/>
    <property type="match status" value="1"/>
</dbReference>
<feature type="region of interest" description="Disordered" evidence="5">
    <location>
        <begin position="1270"/>
        <end position="1289"/>
    </location>
</feature>
<dbReference type="CDD" id="cd09918">
    <property type="entry name" value="SH2_Nterm_SPT6_like"/>
    <property type="match status" value="1"/>
</dbReference>
<evidence type="ECO:0000259" key="6">
    <source>
        <dbReference type="PROSITE" id="PS50126"/>
    </source>
</evidence>
<comment type="subcellular location">
    <subcellularLocation>
        <location evidence="1">Nucleus</location>
    </subcellularLocation>
</comment>
<protein>
    <recommendedName>
        <fullName evidence="6">S1 motif domain-containing protein</fullName>
    </recommendedName>
</protein>
<dbReference type="Gene3D" id="1.10.3500.10">
    <property type="entry name" value="Tex N-terminal region-like"/>
    <property type="match status" value="1"/>
</dbReference>
<dbReference type="Gene3D" id="3.30.420.140">
    <property type="entry name" value="YqgF/RNase H-like domain"/>
    <property type="match status" value="1"/>
</dbReference>
<dbReference type="GO" id="GO:0003676">
    <property type="term" value="F:nucleic acid binding"/>
    <property type="evidence" value="ECO:0007669"/>
    <property type="project" value="InterPro"/>
</dbReference>
<feature type="compositionally biased region" description="Low complexity" evidence="5">
    <location>
        <begin position="1685"/>
        <end position="1694"/>
    </location>
</feature>
<dbReference type="InterPro" id="IPR042066">
    <property type="entry name" value="Spt6_death-like"/>
</dbReference>
<feature type="domain" description="S1 motif" evidence="6">
    <location>
        <begin position="1340"/>
        <end position="1420"/>
    </location>
</feature>
<evidence type="ECO:0000256" key="2">
    <source>
        <dbReference type="ARBA" id="ARBA00009253"/>
    </source>
</evidence>
<dbReference type="InterPro" id="IPR032706">
    <property type="entry name" value="Spt6_HHH"/>
</dbReference>
<evidence type="ECO:0000313" key="7">
    <source>
        <dbReference type="EMBL" id="KAI3425064.1"/>
    </source>
</evidence>
<dbReference type="OrthoDB" id="995477at2759"/>
<dbReference type="Gene3D" id="3.30.505.10">
    <property type="entry name" value="SH2 domain"/>
    <property type="match status" value="2"/>
</dbReference>
<feature type="compositionally biased region" description="Basic and acidic residues" evidence="5">
    <location>
        <begin position="195"/>
        <end position="209"/>
    </location>
</feature>
<feature type="compositionally biased region" description="Low complexity" evidence="5">
    <location>
        <begin position="1270"/>
        <end position="1280"/>
    </location>
</feature>
<sequence length="1785" mass="196049">MAGASDLVDDRAGEAEEKAPAGAAADEEDDGLPSDEEEASEGSDDEGDSDSDDSSAEGEDEEDAFEKDDFIVDEADDDGDKSKEGSGSDVEGAAEAKKRRKPKRQRDLVLDEEDYELLEDNTGIRRQRPQQKHRRIKKARDAEAAPAQQQDAARALQEELFGAEEELEDDDDDFGRPSAAAAAAKGGAGGAGRGPRGDSRQGGGMRDEAPPPEADDQFDEEDDWLVHEEDEDGGVAAGQRRRRRKAAMEGMPDVSPDALVEANEIFGDVDDLLAMYEDRERDRHQGGGRAHGGEGEEEDADLEDEEEEELDGEAAEARRLAREERQRAAATRRAQAHLDPEAVARHFMLPEDEQIRLEDVPEREQLHRGPDPKLTDLPACAAWVWDHLMGERRRGGRVSELLEDGVQEVQGPPPAWYGRPTWSKRDLREEVVEVGGHRALFVARSESREERRAWRRNAAAQAELRACIEKVLRQVYDKHEEVPFVAQYRKELCGELLVVRPSDEPKVVRAGEDNGRYPRGTIKPTHRRIRRFEVLYAVQQLAQRWRAMQVRREARRQAYGRALSETMHSGEQAAIQSCLALLEKADSMEELDDCEAKFKLIQQQFALEQEAHQSSQQGGGPEEPLSQLSLGSGGSGPRRPQKSTPYLLSLRAGLGGWARGLGLTAVQLAENVEAGYLKHKHADVGVSPEEFIKQFVTPSGVFSSPEGALKGGRLVAAAEIAAEPLLRQEVRKQYQELACVWTKPTAAGESSLDPFHPLASVKRLHEKPLERFETSDQFLRLLQAEKAGLIEVRFGFRGEEDGEGSGGKQRAAEQEEGEEGSAEGHTKQRGGTLLANLADNYLSGGISVEAAAWDKVRRQVLREAVTDFLMPQMEREARTRLAAAARSVALEEAADRLWAYASQAPLQLKLVDDEEVEGERRVMAVCYGGGDPATTFVMLDPQGNLVDYLHCPQFSGPIPRRKAVPGLVYSVFEDPKKAQDAARVRAFIEDHKPHAIVVGASHPEARTLELDLGLIREAIVLDNPRYIIELGTGELQILMADESVAAVWENSAAARDELLSATPAPIVRRGVALGRQLLDPLALLASLCGGGGKEVLALQLHPLQSQIPEEERLAMVDRVMVTATSQIGVDINAVAASSWLSAPLPFTPGLGPRKAQALLRAVGRAGGFVESRNQMWLELGVFGNRVFRNAAPFLRVRASVKGAANLDMDPLDDTRMHPEAYQWAVQMAQSAVGAGEEEQETAVENAFARPQEVESLDIVFYAQHLQQQAAAATEGDQQQQGEGGEGKDALAGVSRLPTLIDIQMEFAAPYGELRKELAPLKTADLFFLCAGETKESLKKGRRVEARVRHVGDSDARCVLPDLNNIEAVLQVEDMSRRAAEAQESQREAVSMRDYLQPNDTVAARIIDVLPDQWQVRLSTRGDVVADDAAWEAEYLAAPEGNYYRLPPKEDPRAALETQRRKRLNQFVARPIQHPLFKNLSMADAAAQLQEPGVPVGQAIVRPSTRGAKGLWLTMKLPDGIWHLYIEEQGKSSASMKLGSSLVMEVVPQRAAMRGTYEDLDELAARFVDPVQAHLGALTAHRKWRGESWERAKELLRLERQRSPQTAAYCLGQDSSKGGGIFFLGHVLRTTPDREYFMVTPDGFYFRQKVYPSVDALLAAFRKNPKKPNPQAPPPPAEARPPLPGVPHGMAAGQGAPPPPGSFYPGGQQQQQQQAGHGYGGYGQQQQPPMPPPQYGGWPGQQQGGYGYQQQQGTGGYPAQQAYPPQPQPPPQQQGWGGQYGGGSGR</sequence>
<feature type="compositionally biased region" description="Gly residues" evidence="5">
    <location>
        <begin position="1774"/>
        <end position="1785"/>
    </location>
</feature>
<dbReference type="EMBL" id="SIDB01000012">
    <property type="protein sequence ID" value="KAI3425064.1"/>
    <property type="molecule type" value="Genomic_DNA"/>
</dbReference>
<proteinExistence type="inferred from homology"/>
<keyword evidence="3" id="KW-0804">Transcription</keyword>
<keyword evidence="8" id="KW-1185">Reference proteome</keyword>
<dbReference type="InterPro" id="IPR037027">
    <property type="entry name" value="YqgF/RNaseH-like_dom_sf"/>
</dbReference>
<feature type="compositionally biased region" description="Basic and acidic residues" evidence="5">
    <location>
        <begin position="315"/>
        <end position="327"/>
    </location>
</feature>
<evidence type="ECO:0000256" key="5">
    <source>
        <dbReference type="SAM" id="MobiDB-lite"/>
    </source>
</evidence>
<dbReference type="GO" id="GO:0042393">
    <property type="term" value="F:histone binding"/>
    <property type="evidence" value="ECO:0007669"/>
    <property type="project" value="TreeGrafter"/>
</dbReference>
<comment type="similarity">
    <text evidence="2">Belongs to the SPT6 family.</text>
</comment>
<dbReference type="InterPro" id="IPR012337">
    <property type="entry name" value="RNaseH-like_sf"/>
</dbReference>
<dbReference type="InterPro" id="IPR012340">
    <property type="entry name" value="NA-bd_OB-fold"/>
</dbReference>
<dbReference type="SUPFAM" id="SSF55550">
    <property type="entry name" value="SH2 domain"/>
    <property type="match status" value="1"/>
</dbReference>
<feature type="compositionally biased region" description="Low complexity" evidence="5">
    <location>
        <begin position="1747"/>
        <end position="1762"/>
    </location>
</feature>
<dbReference type="InterPro" id="IPR023323">
    <property type="entry name" value="Tex-like_dom_sf"/>
</dbReference>
<dbReference type="Pfam" id="PF14632">
    <property type="entry name" value="SPT6_acidic"/>
    <property type="match status" value="1"/>
</dbReference>
<dbReference type="Gene3D" id="1.10.150.850">
    <property type="entry name" value="Spt6, helix-hairpin-helix domain"/>
    <property type="match status" value="1"/>
</dbReference>
<dbReference type="InterPro" id="IPR036860">
    <property type="entry name" value="SH2_dom_sf"/>
</dbReference>
<dbReference type="InterPro" id="IPR028083">
    <property type="entry name" value="Spt6_acidic_N_dom"/>
</dbReference>
<dbReference type="InterPro" id="IPR017072">
    <property type="entry name" value="TF_Spt6"/>
</dbReference>
<evidence type="ECO:0000313" key="8">
    <source>
        <dbReference type="Proteomes" id="UP001055712"/>
    </source>
</evidence>
<feature type="region of interest" description="Disordered" evidence="5">
    <location>
        <begin position="1"/>
        <end position="258"/>
    </location>
</feature>
<evidence type="ECO:0000256" key="4">
    <source>
        <dbReference type="ARBA" id="ARBA00023242"/>
    </source>
</evidence>
<feature type="region of interest" description="Disordered" evidence="5">
    <location>
        <begin position="277"/>
        <end position="349"/>
    </location>
</feature>
<feature type="compositionally biased region" description="Pro residues" evidence="5">
    <location>
        <begin position="1666"/>
        <end position="1684"/>
    </location>
</feature>